<evidence type="ECO:0000259" key="1">
    <source>
        <dbReference type="Pfam" id="PF00561"/>
    </source>
</evidence>
<dbReference type="InterPro" id="IPR050228">
    <property type="entry name" value="Carboxylesterase_BioH"/>
</dbReference>
<evidence type="ECO:0000313" key="2">
    <source>
        <dbReference type="EMBL" id="NMH97359.1"/>
    </source>
</evidence>
<dbReference type="SUPFAM" id="SSF53474">
    <property type="entry name" value="alpha/beta-Hydrolases"/>
    <property type="match status" value="1"/>
</dbReference>
<name>A0ABX1S728_9PSEU</name>
<dbReference type="InterPro" id="IPR000073">
    <property type="entry name" value="AB_hydrolase_1"/>
</dbReference>
<evidence type="ECO:0000313" key="3">
    <source>
        <dbReference type="Proteomes" id="UP000820669"/>
    </source>
</evidence>
<organism evidence="2 3">
    <name type="scientific">Pseudonocardia acidicola</name>
    <dbReference type="NCBI Taxonomy" id="2724939"/>
    <lineage>
        <taxon>Bacteria</taxon>
        <taxon>Bacillati</taxon>
        <taxon>Actinomycetota</taxon>
        <taxon>Actinomycetes</taxon>
        <taxon>Pseudonocardiales</taxon>
        <taxon>Pseudonocardiaceae</taxon>
        <taxon>Pseudonocardia</taxon>
    </lineage>
</organism>
<dbReference type="EMBL" id="JAAXLA010000011">
    <property type="protein sequence ID" value="NMH97359.1"/>
    <property type="molecule type" value="Genomic_DNA"/>
</dbReference>
<protein>
    <submittedName>
        <fullName evidence="2">Alpha/beta hydrolase</fullName>
    </submittedName>
</protein>
<dbReference type="Proteomes" id="UP000820669">
    <property type="component" value="Unassembled WGS sequence"/>
</dbReference>
<dbReference type="Gene3D" id="3.40.50.1820">
    <property type="entry name" value="alpha/beta hydrolase"/>
    <property type="match status" value="1"/>
</dbReference>
<keyword evidence="3" id="KW-1185">Reference proteome</keyword>
<dbReference type="InterPro" id="IPR029058">
    <property type="entry name" value="AB_hydrolase_fold"/>
</dbReference>
<dbReference type="PANTHER" id="PTHR43194:SF2">
    <property type="entry name" value="PEROXISOMAL MEMBRANE PROTEIN LPX1"/>
    <property type="match status" value="1"/>
</dbReference>
<proteinExistence type="predicted"/>
<comment type="caution">
    <text evidence="2">The sequence shown here is derived from an EMBL/GenBank/DDBJ whole genome shotgun (WGS) entry which is preliminary data.</text>
</comment>
<accession>A0ABX1S728</accession>
<dbReference type="GO" id="GO:0016787">
    <property type="term" value="F:hydrolase activity"/>
    <property type="evidence" value="ECO:0007669"/>
    <property type="project" value="UniProtKB-KW"/>
</dbReference>
<dbReference type="Pfam" id="PF00561">
    <property type="entry name" value="Abhydrolase_1"/>
    <property type="match status" value="1"/>
</dbReference>
<gene>
    <name evidence="2" type="ORF">HF526_08545</name>
</gene>
<dbReference type="PANTHER" id="PTHR43194">
    <property type="entry name" value="HYDROLASE ALPHA/BETA FOLD FAMILY"/>
    <property type="match status" value="1"/>
</dbReference>
<dbReference type="RefSeq" id="WP_169380803.1">
    <property type="nucleotide sequence ID" value="NZ_JAAXLA010000011.1"/>
</dbReference>
<feature type="domain" description="AB hydrolase-1" evidence="1">
    <location>
        <begin position="50"/>
        <end position="293"/>
    </location>
</feature>
<keyword evidence="2" id="KW-0378">Hydrolase</keyword>
<reference evidence="2 3" key="1">
    <citation type="submission" date="2020-04" db="EMBL/GenBank/DDBJ databases">
        <authorList>
            <person name="Klaysubun C."/>
            <person name="Duangmal K."/>
            <person name="Lipun K."/>
        </authorList>
    </citation>
    <scope>NUCLEOTIDE SEQUENCE [LARGE SCALE GENOMIC DNA]</scope>
    <source>
        <strain evidence="2 3">K10HN5</strain>
    </source>
</reference>
<sequence length="313" mass="36084">MEILKLSKRVTCKPLDEWRSVATELLGTQIRIVQGKRWRHRVIECGDGEPLILIHGIGGHAETYARNMHNLAANGFHVYAIDALYHGFTDKEPYSDEQRWDLQVDALADLIDALGHTWAHIEGESMGAMITFEFGMKYPQMCGRLVMNTGFGLVNLKKTDFREQPGGGSALQDLSVRSVVSPAFATVRQRMEWLVASPDRMTDEMVEIRLRLYSFPEIYESMQKVYWIGKEWRWTPRWEEEDVQKFRPEALIFWTEHNPGQGPDYGEYVAGLIPGAKFYNMADAAHWPQWEKPEEHDQVLIDFIKPGQGEGRR</sequence>